<keyword evidence="4" id="KW-1185">Reference proteome</keyword>
<dbReference type="Proteomes" id="UP001370758">
    <property type="component" value="Unassembled WGS sequence"/>
</dbReference>
<reference evidence="3 4" key="1">
    <citation type="submission" date="2023-08" db="EMBL/GenBank/DDBJ databases">
        <authorList>
            <person name="Palmer J.M."/>
        </authorList>
    </citation>
    <scope>NUCLEOTIDE SEQUENCE [LARGE SCALE GENOMIC DNA]</scope>
    <source>
        <strain evidence="3 4">TWF481</strain>
    </source>
</reference>
<evidence type="ECO:0000313" key="3">
    <source>
        <dbReference type="EMBL" id="KAK6497577.1"/>
    </source>
</evidence>
<dbReference type="InterPro" id="IPR024983">
    <property type="entry name" value="CHAT_dom"/>
</dbReference>
<evidence type="ECO:0000313" key="4">
    <source>
        <dbReference type="Proteomes" id="UP001370758"/>
    </source>
</evidence>
<proteinExistence type="predicted"/>
<accession>A0AAV9VVV4</accession>
<feature type="region of interest" description="Disordered" evidence="1">
    <location>
        <begin position="1369"/>
        <end position="1392"/>
    </location>
</feature>
<feature type="domain" description="CHAT" evidence="2">
    <location>
        <begin position="1076"/>
        <end position="1350"/>
    </location>
</feature>
<feature type="compositionally biased region" description="Basic and acidic residues" evidence="1">
    <location>
        <begin position="1369"/>
        <end position="1378"/>
    </location>
</feature>
<comment type="caution">
    <text evidence="3">The sequence shown here is derived from an EMBL/GenBank/DDBJ whole genome shotgun (WGS) entry which is preliminary data.</text>
</comment>
<dbReference type="Pfam" id="PF12770">
    <property type="entry name" value="CHAT"/>
    <property type="match status" value="1"/>
</dbReference>
<gene>
    <name evidence="3" type="ORF">TWF481_011984</name>
</gene>
<organism evidence="3 4">
    <name type="scientific">Arthrobotrys musiformis</name>
    <dbReference type="NCBI Taxonomy" id="47236"/>
    <lineage>
        <taxon>Eukaryota</taxon>
        <taxon>Fungi</taxon>
        <taxon>Dikarya</taxon>
        <taxon>Ascomycota</taxon>
        <taxon>Pezizomycotina</taxon>
        <taxon>Orbiliomycetes</taxon>
        <taxon>Orbiliales</taxon>
        <taxon>Orbiliaceae</taxon>
        <taxon>Arthrobotrys</taxon>
    </lineage>
</organism>
<sequence length="1465" mass="165709">MDVDPPFRISEEIIAIVNDIADEDLESFVEVNDNHTSDDEIELCIYACYTAFRRLDSAKHLKQAVNKVDTWDTITSEDHPDKRRRGELFAALSFIQWNNSQQQNKLIERTQRLDKGIEEDGVSDADRTKGDWEDRFVGGEGRFFRKNDRLEESLGPFKNELDPDALSAPLAMALLWFSSGCAGAMASLIGADRWHKFDVDFSWDENSLGTVLTLDQIDSKISKLDTKENLSGGDQNQQGQLDRLKELSDLHHKRFYKTKEFRDLKKAINYARECVDQPEVISSVNLKERYLENLRKLVDGRHFFRYLLSDIELDPMRCEESIPKSEFDARIDALEAAINACPSEDDKQPLIATLFPLLVKHFRDDETVARITYIDRMVQIAEDYSALISADAGATLTSIIADGWFRRFGLTEDITDLCKSIDATTAAIFIKNENHDDWVLRLNQLIQRFRLRYQVAGSIYCLDDEYATALSSLNLDILRFPSLQEARNVNTFVFELYNHCGHDSPPRAGADGIQTQAEIQHVIHIGEILLALAPPGQSDFLLLLCSFMSYQIFKLYTSSKHDLDKAINLLIRKANTANGNRDGSSSNNDRQYFSIIGRLLSHRYSEYNALDDLRGALELMEIGCTSKTDCEDNKDLDNLDRAIMLLKNAQEGRNKTNRKSNLEASLSLMGKLAGSKFSKELRYLFNFAEGHDLMFQYTGHIDSLDESIRLTRMALEFGRGSGHEHGYSLFKLGVALNRRFQASENAKDLEEAIYLTNKALDHFGPDISYRGLVLFGLGCYYLDHYSVTEDDESYILSFQHFKESWQCQLEGPGQRLRITTSRFLSSMLVGCLSGSGCSWEPMSRALKERMQDLAKLLPRPGWEFASEALKEAMQDLTKLSPRFLRNSERHSSLQFLRRVGPDTAATILSAESNPIEALRYLEMGRGIAASIMMDLRSNISDLQKLHPELAARFVAIRDRLDISEEHSMSRVLDAGFIVNKDQDRQDAEVDFNHLLEQIRKKPSFEHFLQPPTAAEMMHAAGSDYIVIINMGMYRCDAFLITKDAIDVVPLPQLNDIDLEEKANQFGDGDGMEAWEALEWLWDVAACPILEALGITAAPENDAWPHIIWIPTGMLSRLPIHAAGSHFEGSGNSVLDRAISSYSLSIKSYAQKRHDASFDMGKANAIFVSMSETPGQGSLPFVEEEWKVIESICPSLGLNVVKKSSPVVKEDVLGSLKNCKIFHFAGHGVSDPSEPSLSRLLLDDWQSNPLTVEDLWEQRFLDNPPFLAYLSACSTGATEADDFSNEGIHLISACQLAGFRHAIGTLWEVSDRYCAEVTKTLYETLRDEGMTDRSVALGLHKALRTLRQRSVEDCRIKGYVPRTGSTRRKALDIKGKGRAQENPVPQAQQDGENWDINDRGFFNSFQPLEDIITRSHRQLSRRFESGESCAEDALDDERAAEDVRKLTTFKLDMPDLYWVPYVHFGA</sequence>
<dbReference type="EMBL" id="JAVHJL010000009">
    <property type="protein sequence ID" value="KAK6497577.1"/>
    <property type="molecule type" value="Genomic_DNA"/>
</dbReference>
<evidence type="ECO:0000256" key="1">
    <source>
        <dbReference type="SAM" id="MobiDB-lite"/>
    </source>
</evidence>
<protein>
    <recommendedName>
        <fullName evidence="2">CHAT domain-containing protein</fullName>
    </recommendedName>
</protein>
<evidence type="ECO:0000259" key="2">
    <source>
        <dbReference type="Pfam" id="PF12770"/>
    </source>
</evidence>
<name>A0AAV9VVV4_9PEZI</name>